<organism evidence="2 3">
    <name type="scientific">Acrobeloides nanus</name>
    <dbReference type="NCBI Taxonomy" id="290746"/>
    <lineage>
        <taxon>Eukaryota</taxon>
        <taxon>Metazoa</taxon>
        <taxon>Ecdysozoa</taxon>
        <taxon>Nematoda</taxon>
        <taxon>Chromadorea</taxon>
        <taxon>Rhabditida</taxon>
        <taxon>Tylenchina</taxon>
        <taxon>Cephalobomorpha</taxon>
        <taxon>Cephaloboidea</taxon>
        <taxon>Cephalobidae</taxon>
        <taxon>Acrobeloides</taxon>
    </lineage>
</organism>
<dbReference type="AlphaFoldDB" id="A0A914CLF2"/>
<feature type="region of interest" description="Disordered" evidence="1">
    <location>
        <begin position="24"/>
        <end position="54"/>
    </location>
</feature>
<dbReference type="WBParaSite" id="ACRNAN_scaffold11916.g23069.t1">
    <property type="protein sequence ID" value="ACRNAN_scaffold11916.g23069.t1"/>
    <property type="gene ID" value="ACRNAN_scaffold11916.g23069"/>
</dbReference>
<evidence type="ECO:0000313" key="3">
    <source>
        <dbReference type="WBParaSite" id="ACRNAN_scaffold11916.g23069.t1"/>
    </source>
</evidence>
<dbReference type="Proteomes" id="UP000887540">
    <property type="component" value="Unplaced"/>
</dbReference>
<evidence type="ECO:0000313" key="2">
    <source>
        <dbReference type="Proteomes" id="UP000887540"/>
    </source>
</evidence>
<protein>
    <submittedName>
        <fullName evidence="3">Uncharacterized protein</fullName>
    </submittedName>
</protein>
<keyword evidence="2" id="KW-1185">Reference proteome</keyword>
<dbReference type="PANTHER" id="PTHR38608:SF4">
    <property type="entry name" value="PROTEIN CBG07207"/>
    <property type="match status" value="1"/>
</dbReference>
<name>A0A914CLF2_9BILA</name>
<proteinExistence type="predicted"/>
<reference evidence="3" key="1">
    <citation type="submission" date="2022-11" db="UniProtKB">
        <authorList>
            <consortium name="WormBaseParasite"/>
        </authorList>
    </citation>
    <scope>IDENTIFICATION</scope>
</reference>
<accession>A0A914CLF2</accession>
<dbReference type="PANTHER" id="PTHR38608">
    <property type="entry name" value="PROTEIN CBG07207"/>
    <property type="match status" value="1"/>
</dbReference>
<evidence type="ECO:0000256" key="1">
    <source>
        <dbReference type="SAM" id="MobiDB-lite"/>
    </source>
</evidence>
<sequence>MIGTVNIPNDSPIEFYAEPKRYRGLPEGIDDSMNKPSSDHGSTEESNSIPSKRTLPNMFNRRVISQIEYLQDGRKVLNGELVEITPPSKHWQQLIVRTLIHKIQDEIQDPVGQFSTIQSTFPSLTADQRPRSNSTFSLVSQDLVASRCEKCCPNQKIAETCRWLSRVALDIGANSPTKSLSCSNNKARKHLKSEGETAKSNLLTVNRRVTLD</sequence>